<dbReference type="AlphaFoldDB" id="A0A4Q1JJL3"/>
<reference evidence="2 3" key="1">
    <citation type="submission" date="2019-01" db="EMBL/GenBank/DDBJ databases">
        <title>Ancylomarina salipaludis sp. nov., isolated from a salt marsh.</title>
        <authorList>
            <person name="Yoon J.-H."/>
        </authorList>
    </citation>
    <scope>NUCLEOTIDE SEQUENCE [LARGE SCALE GENOMIC DNA]</scope>
    <source>
        <strain evidence="2 3">SHSM-M15</strain>
    </source>
</reference>
<dbReference type="PROSITE" id="PS51257">
    <property type="entry name" value="PROKAR_LIPOPROTEIN"/>
    <property type="match status" value="1"/>
</dbReference>
<protein>
    <recommendedName>
        <fullName evidence="1">DUF6438 domain-containing protein</fullName>
    </recommendedName>
</protein>
<organism evidence="2 3">
    <name type="scientific">Ancylomarina salipaludis</name>
    <dbReference type="NCBI Taxonomy" id="2501299"/>
    <lineage>
        <taxon>Bacteria</taxon>
        <taxon>Pseudomonadati</taxon>
        <taxon>Bacteroidota</taxon>
        <taxon>Bacteroidia</taxon>
        <taxon>Marinilabiliales</taxon>
        <taxon>Marinifilaceae</taxon>
        <taxon>Ancylomarina</taxon>
    </lineage>
</organism>
<feature type="domain" description="DUF6438" evidence="1">
    <location>
        <begin position="29"/>
        <end position="136"/>
    </location>
</feature>
<dbReference type="EMBL" id="SAXA01000016">
    <property type="protein sequence ID" value="RXQ89005.1"/>
    <property type="molecule type" value="Genomic_DNA"/>
</dbReference>
<evidence type="ECO:0000259" key="1">
    <source>
        <dbReference type="Pfam" id="PF20033"/>
    </source>
</evidence>
<keyword evidence="3" id="KW-1185">Reference proteome</keyword>
<comment type="caution">
    <text evidence="2">The sequence shown here is derived from an EMBL/GenBank/DDBJ whole genome shotgun (WGS) entry which is preliminary data.</text>
</comment>
<sequence>MKAIGIIISIILFSCSAYQKAEYSEQSNLITLIKSRCRGKCPVYQLDINTEGESIYHGIANVRNKGIFKFKLSHNELIELKNQFDELKFHEIKIQQKTKYRDVAYTTIKYQGTSHSYRSSWEASPLKSIVEKLDRLIQQNVSTGNNQKKIYKQ</sequence>
<dbReference type="OrthoDB" id="7172369at2"/>
<evidence type="ECO:0000313" key="3">
    <source>
        <dbReference type="Proteomes" id="UP000289703"/>
    </source>
</evidence>
<evidence type="ECO:0000313" key="2">
    <source>
        <dbReference type="EMBL" id="RXQ89005.1"/>
    </source>
</evidence>
<dbReference type="Pfam" id="PF20033">
    <property type="entry name" value="DUF6438"/>
    <property type="match status" value="1"/>
</dbReference>
<dbReference type="Proteomes" id="UP000289703">
    <property type="component" value="Unassembled WGS sequence"/>
</dbReference>
<name>A0A4Q1JJL3_9BACT</name>
<dbReference type="RefSeq" id="WP_129255382.1">
    <property type="nucleotide sequence ID" value="NZ_SAXA01000016.1"/>
</dbReference>
<dbReference type="InterPro" id="IPR045497">
    <property type="entry name" value="DUF6438"/>
</dbReference>
<accession>A0A4Q1JJL3</accession>
<proteinExistence type="predicted"/>
<gene>
    <name evidence="2" type="ORF">EO244_14350</name>
</gene>